<name>A0ABN7AQU4_9HEMI</name>
<dbReference type="EMBL" id="AP028912">
    <property type="protein sequence ID" value="BES93285.1"/>
    <property type="molecule type" value="Genomic_DNA"/>
</dbReference>
<accession>A0ABN7AQU4</accession>
<protein>
    <submittedName>
        <fullName evidence="1">Uncharacterized protein</fullName>
    </submittedName>
</protein>
<reference evidence="1 2" key="1">
    <citation type="submission" date="2023-09" db="EMBL/GenBank/DDBJ databases">
        <title>Nesidiocoris tenuis whole genome shotgun sequence.</title>
        <authorList>
            <person name="Shibata T."/>
            <person name="Shimoda M."/>
            <person name="Kobayashi T."/>
            <person name="Uehara T."/>
        </authorList>
    </citation>
    <scope>NUCLEOTIDE SEQUENCE [LARGE SCALE GENOMIC DNA]</scope>
    <source>
        <strain evidence="1 2">Japan</strain>
    </source>
</reference>
<evidence type="ECO:0000313" key="2">
    <source>
        <dbReference type="Proteomes" id="UP001307889"/>
    </source>
</evidence>
<evidence type="ECO:0000313" key="1">
    <source>
        <dbReference type="EMBL" id="BES93285.1"/>
    </source>
</evidence>
<sequence>MHVPLDPRPLIKNAQRARSSSSRLYKTLGIVHESSRRLNACIEYLLEYTCHSAGIVSGHFTPELILSARRDASPCIPAFLENMLSFGEKKENLPPPDSTFECPAYKLFHSFCKRARKESEVAPGKYQVFPRSSLENTKGRVKTD</sequence>
<gene>
    <name evidence="1" type="ORF">NTJ_06094</name>
</gene>
<organism evidence="1 2">
    <name type="scientific">Nesidiocoris tenuis</name>
    <dbReference type="NCBI Taxonomy" id="355587"/>
    <lineage>
        <taxon>Eukaryota</taxon>
        <taxon>Metazoa</taxon>
        <taxon>Ecdysozoa</taxon>
        <taxon>Arthropoda</taxon>
        <taxon>Hexapoda</taxon>
        <taxon>Insecta</taxon>
        <taxon>Pterygota</taxon>
        <taxon>Neoptera</taxon>
        <taxon>Paraneoptera</taxon>
        <taxon>Hemiptera</taxon>
        <taxon>Heteroptera</taxon>
        <taxon>Panheteroptera</taxon>
        <taxon>Cimicomorpha</taxon>
        <taxon>Miridae</taxon>
        <taxon>Dicyphina</taxon>
        <taxon>Nesidiocoris</taxon>
    </lineage>
</organism>
<proteinExistence type="predicted"/>
<keyword evidence="2" id="KW-1185">Reference proteome</keyword>
<dbReference type="Proteomes" id="UP001307889">
    <property type="component" value="Chromosome 4"/>
</dbReference>